<accession>A0A016UMV5</accession>
<gene>
    <name evidence="2" type="primary">Acey_s0035.g2994</name>
    <name evidence="2" type="ORF">Y032_0035g2994</name>
</gene>
<keyword evidence="3" id="KW-1185">Reference proteome</keyword>
<dbReference type="Proteomes" id="UP000024635">
    <property type="component" value="Unassembled WGS sequence"/>
</dbReference>
<feature type="region of interest" description="Disordered" evidence="1">
    <location>
        <begin position="1"/>
        <end position="23"/>
    </location>
</feature>
<evidence type="ECO:0000256" key="1">
    <source>
        <dbReference type="SAM" id="MobiDB-lite"/>
    </source>
</evidence>
<dbReference type="EMBL" id="JARK01001371">
    <property type="protein sequence ID" value="EYC15838.1"/>
    <property type="molecule type" value="Genomic_DNA"/>
</dbReference>
<proteinExistence type="predicted"/>
<dbReference type="AlphaFoldDB" id="A0A016UMV5"/>
<reference evidence="3" key="1">
    <citation type="journal article" date="2015" name="Nat. Genet.">
        <title>The genome and transcriptome of the zoonotic hookworm Ancylostoma ceylanicum identify infection-specific gene families.</title>
        <authorList>
            <person name="Schwarz E.M."/>
            <person name="Hu Y."/>
            <person name="Antoshechkin I."/>
            <person name="Miller M.M."/>
            <person name="Sternberg P.W."/>
            <person name="Aroian R.V."/>
        </authorList>
    </citation>
    <scope>NUCLEOTIDE SEQUENCE</scope>
    <source>
        <strain evidence="3">HY135</strain>
    </source>
</reference>
<evidence type="ECO:0000313" key="2">
    <source>
        <dbReference type="EMBL" id="EYC15838.1"/>
    </source>
</evidence>
<organism evidence="2 3">
    <name type="scientific">Ancylostoma ceylanicum</name>
    <dbReference type="NCBI Taxonomy" id="53326"/>
    <lineage>
        <taxon>Eukaryota</taxon>
        <taxon>Metazoa</taxon>
        <taxon>Ecdysozoa</taxon>
        <taxon>Nematoda</taxon>
        <taxon>Chromadorea</taxon>
        <taxon>Rhabditida</taxon>
        <taxon>Rhabditina</taxon>
        <taxon>Rhabditomorpha</taxon>
        <taxon>Strongyloidea</taxon>
        <taxon>Ancylostomatidae</taxon>
        <taxon>Ancylostomatinae</taxon>
        <taxon>Ancylostoma</taxon>
    </lineage>
</organism>
<protein>
    <submittedName>
        <fullName evidence="2">Uncharacterized protein</fullName>
    </submittedName>
</protein>
<sequence>MGISSKPKYHAPRVHLSPDENGGKIHFCPDVSTASLSSEAEKWHMAIICGQNRQTSPPNPAPFLLFFLGEH</sequence>
<name>A0A016UMV5_9BILA</name>
<evidence type="ECO:0000313" key="3">
    <source>
        <dbReference type="Proteomes" id="UP000024635"/>
    </source>
</evidence>
<comment type="caution">
    <text evidence="2">The sequence shown here is derived from an EMBL/GenBank/DDBJ whole genome shotgun (WGS) entry which is preliminary data.</text>
</comment>